<gene>
    <name evidence="2" type="ORF">JBW_03683</name>
</gene>
<keyword evidence="1" id="KW-0472">Membrane</keyword>
<dbReference type="Pfam" id="PF12869">
    <property type="entry name" value="tRNA_anti-like"/>
    <property type="match status" value="1"/>
</dbReference>
<keyword evidence="1" id="KW-1133">Transmembrane helix</keyword>
<organism evidence="2 3">
    <name type="scientific">Pelosinus fermentans JBW45</name>
    <dbReference type="NCBI Taxonomy" id="1192197"/>
    <lineage>
        <taxon>Bacteria</taxon>
        <taxon>Bacillati</taxon>
        <taxon>Bacillota</taxon>
        <taxon>Negativicutes</taxon>
        <taxon>Selenomonadales</taxon>
        <taxon>Sporomusaceae</taxon>
        <taxon>Pelosinus</taxon>
    </lineage>
</organism>
<feature type="transmembrane region" description="Helical" evidence="1">
    <location>
        <begin position="56"/>
        <end position="77"/>
    </location>
</feature>
<evidence type="ECO:0008006" key="4">
    <source>
        <dbReference type="Google" id="ProtNLM"/>
    </source>
</evidence>
<keyword evidence="1" id="KW-0812">Transmembrane</keyword>
<dbReference type="HOGENOM" id="CLU_1433270_0_0_9"/>
<reference evidence="3" key="2">
    <citation type="submission" date="2015-02" db="EMBL/GenBank/DDBJ databases">
        <title>Complete Genome Sequence of Pelosinus fermentans JBW45.</title>
        <authorList>
            <person name="De Leon K.B."/>
            <person name="Utturkar S.M."/>
            <person name="Camilleri L.B."/>
            <person name="Arkin A.P."/>
            <person name="Fields M.W."/>
            <person name="Brown S.D."/>
            <person name="Wall J.D."/>
        </authorList>
    </citation>
    <scope>NUCLEOTIDE SEQUENCE [LARGE SCALE GENOMIC DNA]</scope>
    <source>
        <strain evidence="3">JBW45</strain>
    </source>
</reference>
<protein>
    <recommendedName>
        <fullName evidence="4">Zinc-ribbon domain-containing protein</fullName>
    </recommendedName>
</protein>
<dbReference type="InterPro" id="IPR024422">
    <property type="entry name" value="Protein_unknown_function_OB"/>
</dbReference>
<evidence type="ECO:0000256" key="1">
    <source>
        <dbReference type="SAM" id="Phobius"/>
    </source>
</evidence>
<dbReference type="EMBL" id="CP010978">
    <property type="protein sequence ID" value="AJQ29020.1"/>
    <property type="molecule type" value="Genomic_DNA"/>
</dbReference>
<evidence type="ECO:0000313" key="3">
    <source>
        <dbReference type="Proteomes" id="UP000005361"/>
    </source>
</evidence>
<reference evidence="2 3" key="1">
    <citation type="journal article" date="2015" name="Genome Announc.">
        <title>Complete Genome Sequence of Pelosinus fermentans JBW45, a Member of a Remarkably Competitive Group of Negativicutes in the Firmicutes Phylum.</title>
        <authorList>
            <person name="De Leon K.B."/>
            <person name="Utturkar S.M."/>
            <person name="Camilleri L.B."/>
            <person name="Elias D.A."/>
            <person name="Arkin A.P."/>
            <person name="Fields M.W."/>
            <person name="Brown S.D."/>
            <person name="Wall J.D."/>
        </authorList>
    </citation>
    <scope>NUCLEOTIDE SEQUENCE [LARGE SCALE GENOMIC DNA]</scope>
    <source>
        <strain evidence="2 3">JBW45</strain>
    </source>
</reference>
<proteinExistence type="predicted"/>
<dbReference type="KEGG" id="pft:JBW_03683"/>
<evidence type="ECO:0000313" key="2">
    <source>
        <dbReference type="EMBL" id="AJQ29020.1"/>
    </source>
</evidence>
<name>I9DAV1_9FIRM</name>
<dbReference type="Proteomes" id="UP000005361">
    <property type="component" value="Chromosome"/>
</dbReference>
<dbReference type="AlphaFoldDB" id="I9DAV1"/>
<dbReference type="RefSeq" id="WP_007960523.1">
    <property type="nucleotide sequence ID" value="NZ_CP010978.1"/>
</dbReference>
<accession>I9DAV1</accession>
<sequence>MKCYKCGQPLDLEMNYCYKCGTKLNTTNALNSNQEKPGFFKKIAKALFSLGETKGAIILCVTMTLIIFFSWQLYWYFNYYKVAYTMKASELAYEYKTNLEVADKKYNKSVIRLNGEVKEKGLFNDGDIFLLLYNEDNTYVRVVFSADQWNKILNIKEGDIIDVRSICRGLVPQMDLKKIDIQLRAVKEE</sequence>
<dbReference type="STRING" id="1192197.JBW_03683"/>